<evidence type="ECO:0000256" key="3">
    <source>
        <dbReference type="ARBA" id="ARBA00023163"/>
    </source>
</evidence>
<dbReference type="InterPro" id="IPR009057">
    <property type="entry name" value="Homeodomain-like_sf"/>
</dbReference>
<dbReference type="SUPFAM" id="SSF48498">
    <property type="entry name" value="Tetracyclin repressor-like, C-terminal domain"/>
    <property type="match status" value="1"/>
</dbReference>
<evidence type="ECO:0000313" key="7">
    <source>
        <dbReference type="EMBL" id="PRY60563.1"/>
    </source>
</evidence>
<evidence type="ECO:0000256" key="5">
    <source>
        <dbReference type="SAM" id="MobiDB-lite"/>
    </source>
</evidence>
<keyword evidence="2 4" id="KW-0238">DNA-binding</keyword>
<evidence type="ECO:0000259" key="6">
    <source>
        <dbReference type="PROSITE" id="PS50977"/>
    </source>
</evidence>
<dbReference type="GO" id="GO:0003677">
    <property type="term" value="F:DNA binding"/>
    <property type="evidence" value="ECO:0007669"/>
    <property type="project" value="UniProtKB-UniRule"/>
</dbReference>
<sequence length="199" mass="21435">MQSAMSRTGNQRGQGARLREELIAAARALIVRPQTLELPSLRAVARDVGVAPSAVYLHFASGEDLVDAVIDEQFGELRHALESCGDDLAARAATYVRWGLSNPGAYQLLFESADRLPALADGRRPGWDLVQRLQELIAARTGRSEAAAFPIALRLWTGLHGIVSLRLHKPDLAWPTTPEDEAADAAANALRPPSGGMPE</sequence>
<dbReference type="InterPro" id="IPR036271">
    <property type="entry name" value="Tet_transcr_reg_TetR-rel_C_sf"/>
</dbReference>
<keyword evidence="3" id="KW-0804">Transcription</keyword>
<feature type="region of interest" description="Disordered" evidence="5">
    <location>
        <begin position="178"/>
        <end position="199"/>
    </location>
</feature>
<evidence type="ECO:0000256" key="2">
    <source>
        <dbReference type="ARBA" id="ARBA00023125"/>
    </source>
</evidence>
<dbReference type="SUPFAM" id="SSF46689">
    <property type="entry name" value="Homeodomain-like"/>
    <property type="match status" value="1"/>
</dbReference>
<proteinExistence type="predicted"/>
<dbReference type="EMBL" id="PVTJ01000002">
    <property type="protein sequence ID" value="PRY60563.1"/>
    <property type="molecule type" value="Genomic_DNA"/>
</dbReference>
<dbReference type="InterPro" id="IPR001647">
    <property type="entry name" value="HTH_TetR"/>
</dbReference>
<keyword evidence="1" id="KW-0805">Transcription regulation</keyword>
<dbReference type="Proteomes" id="UP000238176">
    <property type="component" value="Unassembled WGS sequence"/>
</dbReference>
<dbReference type="AlphaFoldDB" id="A0A2T0URM1"/>
<reference evidence="7 8" key="1">
    <citation type="submission" date="2018-03" db="EMBL/GenBank/DDBJ databases">
        <title>Genomic Encyclopedia of Type Strains, Phase III (KMG-III): the genomes of soil and plant-associated and newly described type strains.</title>
        <authorList>
            <person name="Whitman W."/>
        </authorList>
    </citation>
    <scope>NUCLEOTIDE SEQUENCE [LARGE SCALE GENOMIC DNA]</scope>
    <source>
        <strain evidence="7 8">CGMCC 4.7067</strain>
    </source>
</reference>
<evidence type="ECO:0000256" key="4">
    <source>
        <dbReference type="PROSITE-ProRule" id="PRU00335"/>
    </source>
</evidence>
<gene>
    <name evidence="7" type="ORF">B0I28_102168</name>
</gene>
<comment type="caution">
    <text evidence="7">The sequence shown here is derived from an EMBL/GenBank/DDBJ whole genome shotgun (WGS) entry which is preliminary data.</text>
</comment>
<evidence type="ECO:0000313" key="8">
    <source>
        <dbReference type="Proteomes" id="UP000238176"/>
    </source>
</evidence>
<dbReference type="Gene3D" id="1.10.357.10">
    <property type="entry name" value="Tetracycline Repressor, domain 2"/>
    <property type="match status" value="1"/>
</dbReference>
<feature type="DNA-binding region" description="H-T-H motif" evidence="4">
    <location>
        <begin position="40"/>
        <end position="59"/>
    </location>
</feature>
<dbReference type="Pfam" id="PF13305">
    <property type="entry name" value="TetR_C_33"/>
    <property type="match status" value="1"/>
</dbReference>
<accession>A0A2T0URM1</accession>
<protein>
    <submittedName>
        <fullName evidence="7">TetR family transcriptional regulator</fullName>
    </submittedName>
</protein>
<keyword evidence="8" id="KW-1185">Reference proteome</keyword>
<name>A0A2T0URM1_9ACTN</name>
<dbReference type="InterPro" id="IPR025996">
    <property type="entry name" value="MT1864/Rv1816-like_C"/>
</dbReference>
<organism evidence="7 8">
    <name type="scientific">Glycomyces artemisiae</name>
    <dbReference type="NCBI Taxonomy" id="1076443"/>
    <lineage>
        <taxon>Bacteria</taxon>
        <taxon>Bacillati</taxon>
        <taxon>Actinomycetota</taxon>
        <taxon>Actinomycetes</taxon>
        <taxon>Glycomycetales</taxon>
        <taxon>Glycomycetaceae</taxon>
        <taxon>Glycomyces</taxon>
    </lineage>
</organism>
<dbReference type="PROSITE" id="PS50977">
    <property type="entry name" value="HTH_TETR_2"/>
    <property type="match status" value="1"/>
</dbReference>
<dbReference type="Pfam" id="PF00440">
    <property type="entry name" value="TetR_N"/>
    <property type="match status" value="1"/>
</dbReference>
<evidence type="ECO:0000256" key="1">
    <source>
        <dbReference type="ARBA" id="ARBA00023015"/>
    </source>
</evidence>
<feature type="domain" description="HTH tetR-type" evidence="6">
    <location>
        <begin position="16"/>
        <end position="77"/>
    </location>
</feature>